<name>A0A5N8XMR4_9ACTN</name>
<dbReference type="InterPro" id="IPR032722">
    <property type="entry name" value="Deaminase_XOO_2897"/>
</dbReference>
<dbReference type="Proteomes" id="UP000400924">
    <property type="component" value="Unassembled WGS sequence"/>
</dbReference>
<evidence type="ECO:0008006" key="3">
    <source>
        <dbReference type="Google" id="ProtNLM"/>
    </source>
</evidence>
<dbReference type="AlphaFoldDB" id="A0A5N8XMR4"/>
<dbReference type="InterPro" id="IPR025851">
    <property type="entry name" value="SUKH-4"/>
</dbReference>
<gene>
    <name evidence="1" type="ORF">FNH08_24900</name>
</gene>
<protein>
    <recommendedName>
        <fullName evidence="3">SUKH-4 family immunity protein</fullName>
    </recommendedName>
</protein>
<dbReference type="Pfam" id="PF14435">
    <property type="entry name" value="SUKH-4"/>
    <property type="match status" value="1"/>
</dbReference>
<reference evidence="1 2" key="1">
    <citation type="submission" date="2019-07" db="EMBL/GenBank/DDBJ databases">
        <title>New species of Amycolatopsis and Streptomyces.</title>
        <authorList>
            <person name="Duangmal K."/>
            <person name="Teo W.F.A."/>
            <person name="Lipun K."/>
        </authorList>
    </citation>
    <scope>NUCLEOTIDE SEQUENCE [LARGE SCALE GENOMIC DNA]</scope>
    <source>
        <strain evidence="1 2">NBRC 106415</strain>
    </source>
</reference>
<dbReference type="Pfam" id="PF14440">
    <property type="entry name" value="XOO_2897-deam"/>
    <property type="match status" value="1"/>
</dbReference>
<comment type="caution">
    <text evidence="1">The sequence shown here is derived from an EMBL/GenBank/DDBJ whole genome shotgun (WGS) entry which is preliminary data.</text>
</comment>
<evidence type="ECO:0000313" key="1">
    <source>
        <dbReference type="EMBL" id="MPY60298.1"/>
    </source>
</evidence>
<dbReference type="RefSeq" id="WP_322725311.1">
    <property type="nucleotide sequence ID" value="NZ_VJZC01000199.1"/>
</dbReference>
<organism evidence="1 2">
    <name type="scientific">Streptomyces spongiae</name>
    <dbReference type="NCBI Taxonomy" id="565072"/>
    <lineage>
        <taxon>Bacteria</taxon>
        <taxon>Bacillati</taxon>
        <taxon>Actinomycetota</taxon>
        <taxon>Actinomycetes</taxon>
        <taxon>Kitasatosporales</taxon>
        <taxon>Streptomycetaceae</taxon>
        <taxon>Streptomyces</taxon>
    </lineage>
</organism>
<keyword evidence="2" id="KW-1185">Reference proteome</keyword>
<evidence type="ECO:0000313" key="2">
    <source>
        <dbReference type="Proteomes" id="UP000400924"/>
    </source>
</evidence>
<sequence>MTSQEQALAVADRWLNPEGSAEPRREVRMQEFDLGWVVWAAPAAPEVDAETGERRPPAEIGNACGVVDRRTGELTVWPSVPVDEVVRMYRQKHGGDAQGGGSSAGARPVTGPGNTAVFTYVDPANGEETTLFRNSGPGLPPAEYQAWADLRQLNVPVDNVLGVHTDLRPSLLPGGYTAELLNTFPNAQLSCSQGYGALPETRAEGIAALVEQVETMHRMAGQQPPPRPHRVPVPAQVTPAEPLRDAALGRHLVDVFGEDRVRRYDADDIAESPLPETTKATLTWAGLPADLPLFFTADRPDAPPAGGLFTDVATNLRERRSPAGEEKIGVLAHLSRIGFDGVAMIAVQCLPGTTEPDGLGAVWAVDPVTAAARYVNISAAAFARSLAELATARQRMQGLDPVAAGGEVAALQEQLAAVDASALGNAETWWSLIVEQMWHGLF</sequence>
<dbReference type="EMBL" id="VJZC01000199">
    <property type="protein sequence ID" value="MPY60298.1"/>
    <property type="molecule type" value="Genomic_DNA"/>
</dbReference>
<accession>A0A5N8XMR4</accession>
<proteinExistence type="predicted"/>